<comment type="caution">
    <text evidence="2">The sequence shown here is derived from an EMBL/GenBank/DDBJ whole genome shotgun (WGS) entry which is preliminary data.</text>
</comment>
<dbReference type="SUPFAM" id="SSF47954">
    <property type="entry name" value="Cyclin-like"/>
    <property type="match status" value="1"/>
</dbReference>
<dbReference type="InterPro" id="IPR036915">
    <property type="entry name" value="Cyclin-like_sf"/>
</dbReference>
<sequence length="264" mass="29487">MLSRQGMQNNSLLIDQLSSMFYQESTTKYKSIDYMNSEEVEVYPSDRESLCVWGYSVVAACRVVDRSVVAAAISYFDRYLSSSDPSAKQALTRIFQFQLAFVGCLVIALKDIIDTEGKILKALNWYLNGPTPNDFIEGFLGVVPPFSPHHIDSISRYSKHIVDLGMTNYFVAMHCPSKIAFTSICCALRHVNSLPAIDGLAIRKYLEVMTGLDLNCDDQELQLLLQTMLLGGSGVSLTKDISACLRNRKILIERKASVLNCDLE</sequence>
<protein>
    <recommendedName>
        <fullName evidence="1">Cyclin N-terminal domain-containing protein</fullName>
    </recommendedName>
</protein>
<evidence type="ECO:0000313" key="3">
    <source>
        <dbReference type="Proteomes" id="UP001530400"/>
    </source>
</evidence>
<dbReference type="InterPro" id="IPR006671">
    <property type="entry name" value="Cyclin_N"/>
</dbReference>
<dbReference type="Gene3D" id="1.10.472.10">
    <property type="entry name" value="Cyclin-like"/>
    <property type="match status" value="3"/>
</dbReference>
<accession>A0ABD3NER0</accession>
<evidence type="ECO:0000313" key="2">
    <source>
        <dbReference type="EMBL" id="KAL3773546.1"/>
    </source>
</evidence>
<dbReference type="Pfam" id="PF00134">
    <property type="entry name" value="Cyclin_N"/>
    <property type="match status" value="1"/>
</dbReference>
<dbReference type="PANTHER" id="PTHR10177">
    <property type="entry name" value="CYCLINS"/>
    <property type="match status" value="1"/>
</dbReference>
<dbReference type="AlphaFoldDB" id="A0ABD3NER0"/>
<name>A0ABD3NER0_9STRA</name>
<proteinExistence type="predicted"/>
<reference evidence="2 3" key="1">
    <citation type="submission" date="2024-10" db="EMBL/GenBank/DDBJ databases">
        <title>Updated reference genomes for cyclostephanoid diatoms.</title>
        <authorList>
            <person name="Roberts W.R."/>
            <person name="Alverson A.J."/>
        </authorList>
    </citation>
    <scope>NUCLEOTIDE SEQUENCE [LARGE SCALE GENOMIC DNA]</scope>
    <source>
        <strain evidence="2 3">AJA010-31</strain>
    </source>
</reference>
<organism evidence="2 3">
    <name type="scientific">Cyclotella atomus</name>
    <dbReference type="NCBI Taxonomy" id="382360"/>
    <lineage>
        <taxon>Eukaryota</taxon>
        <taxon>Sar</taxon>
        <taxon>Stramenopiles</taxon>
        <taxon>Ochrophyta</taxon>
        <taxon>Bacillariophyta</taxon>
        <taxon>Coscinodiscophyceae</taxon>
        <taxon>Thalassiosirophycidae</taxon>
        <taxon>Stephanodiscales</taxon>
        <taxon>Stephanodiscaceae</taxon>
        <taxon>Cyclotella</taxon>
    </lineage>
</organism>
<dbReference type="InterPro" id="IPR039361">
    <property type="entry name" value="Cyclin"/>
</dbReference>
<feature type="domain" description="Cyclin N-terminal" evidence="1">
    <location>
        <begin position="20"/>
        <end position="110"/>
    </location>
</feature>
<gene>
    <name evidence="2" type="ORF">ACHAWO_012422</name>
</gene>
<dbReference type="EMBL" id="JALLPJ020001229">
    <property type="protein sequence ID" value="KAL3773546.1"/>
    <property type="molecule type" value="Genomic_DNA"/>
</dbReference>
<keyword evidence="3" id="KW-1185">Reference proteome</keyword>
<dbReference type="Proteomes" id="UP001530400">
    <property type="component" value="Unassembled WGS sequence"/>
</dbReference>
<evidence type="ECO:0000259" key="1">
    <source>
        <dbReference type="Pfam" id="PF00134"/>
    </source>
</evidence>